<keyword evidence="1 6" id="KW-0645">Protease</keyword>
<evidence type="ECO:0000313" key="10">
    <source>
        <dbReference type="Proteomes" id="UP001519287"/>
    </source>
</evidence>
<sequence length="596" mass="69192">MVTLSEKWELESIFPGGSESQVFLKFVEKLEEDITEVTNTVHRMGSTLGDHSVLIGFLRDIQNLMLRTKHASSFTYCMTSQDVTDQKAKSLHGRSKQNEANLQILLFKFAEKISEIHPEQWQELVSISEIRPIRFPLDEMRQQVIERLPSSQEELIDDFAVEGYHSWMSLYTALIRRMRIPFEQEGKTECFSVERLEGVFFSSNRQEREQAFFSYSEAFRENEEVFSSILNNLAGFRLKMYKHRGWNSVLKESLGLNRMSQPTLESMWEAVASSREKFSHYFKRKAELMGIDKMSWFDFQTSISDASSILNFTDGVNFILERFRGFSPKMAEFAAKAFEEKWVEAENRPQKSPMGFHTGFPLIKQSRIFKTYFGTAQNIATLAHELGHGYHQYIISDMPPLAQKYGLNLAETASIFSELLVMNGFIEMETSKSEQIALLDSKIKMNAEYFFNVYTCYLFEEKFYAERKAGPLSPHRLNELMIEAQKAAYGDVFETYNAYFWASKFHLYITKSSFFNFPYTFGFLFSSGIYAKSLEEGKGFEVTYENLLRESASMTVEELAAKHLGVDLREAEFWENAVRLVMSDIDKFLELTEKDE</sequence>
<dbReference type="RefSeq" id="WP_209976509.1">
    <property type="nucleotide sequence ID" value="NZ_JAGGLB010000027.1"/>
</dbReference>
<gene>
    <name evidence="9" type="ORF">J2Z66_006315</name>
</gene>
<evidence type="ECO:0000256" key="5">
    <source>
        <dbReference type="ARBA" id="ARBA00023049"/>
    </source>
</evidence>
<keyword evidence="4 6" id="KW-0862">Zinc</keyword>
<evidence type="ECO:0000256" key="2">
    <source>
        <dbReference type="ARBA" id="ARBA00022723"/>
    </source>
</evidence>
<dbReference type="Proteomes" id="UP001519287">
    <property type="component" value="Unassembled WGS sequence"/>
</dbReference>
<dbReference type="CDD" id="cd09607">
    <property type="entry name" value="M3B_PepF"/>
    <property type="match status" value="1"/>
</dbReference>
<name>A0ABS4J6C6_9BACL</name>
<dbReference type="Pfam" id="PF01432">
    <property type="entry name" value="Peptidase_M3"/>
    <property type="match status" value="1"/>
</dbReference>
<dbReference type="Gene3D" id="1.20.140.70">
    <property type="entry name" value="Oligopeptidase f, N-terminal domain"/>
    <property type="match status" value="1"/>
</dbReference>
<feature type="domain" description="Peptidase M3A/M3B catalytic" evidence="7">
    <location>
        <begin position="202"/>
        <end position="578"/>
    </location>
</feature>
<keyword evidence="3 6" id="KW-0378">Hydrolase</keyword>
<protein>
    <submittedName>
        <fullName evidence="9">PepF/M3 family oligoendopeptidase</fullName>
    </submittedName>
</protein>
<evidence type="ECO:0000259" key="7">
    <source>
        <dbReference type="Pfam" id="PF01432"/>
    </source>
</evidence>
<evidence type="ECO:0000259" key="8">
    <source>
        <dbReference type="Pfam" id="PF08439"/>
    </source>
</evidence>
<dbReference type="InterPro" id="IPR034006">
    <property type="entry name" value="M3B_PepF_2"/>
</dbReference>
<reference evidence="9 10" key="1">
    <citation type="submission" date="2021-03" db="EMBL/GenBank/DDBJ databases">
        <title>Genomic Encyclopedia of Type Strains, Phase IV (KMG-IV): sequencing the most valuable type-strain genomes for metagenomic binning, comparative biology and taxonomic classification.</title>
        <authorList>
            <person name="Goeker M."/>
        </authorList>
    </citation>
    <scope>NUCLEOTIDE SEQUENCE [LARGE SCALE GENOMIC DNA]</scope>
    <source>
        <strain evidence="9 10">DSM 26048</strain>
    </source>
</reference>
<dbReference type="InterPro" id="IPR001567">
    <property type="entry name" value="Pept_M3A_M3B_dom"/>
</dbReference>
<accession>A0ABS4J6C6</accession>
<comment type="similarity">
    <text evidence="6">Belongs to the peptidase M3 family.</text>
</comment>
<dbReference type="SUPFAM" id="SSF55486">
    <property type="entry name" value="Metalloproteases ('zincins'), catalytic domain"/>
    <property type="match status" value="1"/>
</dbReference>
<comment type="caution">
    <text evidence="9">The sequence shown here is derived from an EMBL/GenBank/DDBJ whole genome shotgun (WGS) entry which is preliminary data.</text>
</comment>
<evidence type="ECO:0000256" key="1">
    <source>
        <dbReference type="ARBA" id="ARBA00022670"/>
    </source>
</evidence>
<keyword evidence="10" id="KW-1185">Reference proteome</keyword>
<organism evidence="9 10">
    <name type="scientific">Paenibacillus eucommiae</name>
    <dbReference type="NCBI Taxonomy" id="1355755"/>
    <lineage>
        <taxon>Bacteria</taxon>
        <taxon>Bacillati</taxon>
        <taxon>Bacillota</taxon>
        <taxon>Bacilli</taxon>
        <taxon>Bacillales</taxon>
        <taxon>Paenibacillaceae</taxon>
        <taxon>Paenibacillus</taxon>
    </lineage>
</organism>
<comment type="cofactor">
    <cofactor evidence="6">
        <name>Zn(2+)</name>
        <dbReference type="ChEBI" id="CHEBI:29105"/>
    </cofactor>
    <text evidence="6">Binds 1 zinc ion.</text>
</comment>
<proteinExistence type="inferred from homology"/>
<feature type="domain" description="Oligopeptidase F N-terminal" evidence="8">
    <location>
        <begin position="113"/>
        <end position="179"/>
    </location>
</feature>
<dbReference type="InterPro" id="IPR042088">
    <property type="entry name" value="OligoPept_F_C"/>
</dbReference>
<keyword evidence="2 6" id="KW-0479">Metal-binding</keyword>
<dbReference type="EMBL" id="JAGGLB010000027">
    <property type="protein sequence ID" value="MBP1994676.1"/>
    <property type="molecule type" value="Genomic_DNA"/>
</dbReference>
<dbReference type="InterPro" id="IPR013647">
    <property type="entry name" value="OligopepF_N_dom"/>
</dbReference>
<evidence type="ECO:0000313" key="9">
    <source>
        <dbReference type="EMBL" id="MBP1994676.1"/>
    </source>
</evidence>
<evidence type="ECO:0000256" key="3">
    <source>
        <dbReference type="ARBA" id="ARBA00022801"/>
    </source>
</evidence>
<evidence type="ECO:0000256" key="6">
    <source>
        <dbReference type="RuleBase" id="RU003435"/>
    </source>
</evidence>
<evidence type="ECO:0000256" key="4">
    <source>
        <dbReference type="ARBA" id="ARBA00022833"/>
    </source>
</evidence>
<dbReference type="Pfam" id="PF08439">
    <property type="entry name" value="Peptidase_M3_N"/>
    <property type="match status" value="1"/>
</dbReference>
<dbReference type="Gene3D" id="1.10.1370.20">
    <property type="entry name" value="Oligoendopeptidase f, C-terminal domain"/>
    <property type="match status" value="1"/>
</dbReference>
<keyword evidence="5 6" id="KW-0482">Metalloprotease</keyword>